<dbReference type="SUPFAM" id="SSF55620">
    <property type="entry name" value="Tetrahydrobiopterin biosynthesis enzymes-like"/>
    <property type="match status" value="1"/>
</dbReference>
<gene>
    <name evidence="5" type="primary">queF</name>
    <name evidence="5" type="ORF">CRI93_09080</name>
</gene>
<dbReference type="InterPro" id="IPR029500">
    <property type="entry name" value="QueF"/>
</dbReference>
<dbReference type="NCBIfam" id="TIGR03139">
    <property type="entry name" value="QueF-II"/>
    <property type="match status" value="1"/>
</dbReference>
<evidence type="ECO:0000256" key="4">
    <source>
        <dbReference type="ARBA" id="ARBA00023002"/>
    </source>
</evidence>
<proteinExistence type="predicted"/>
<name>A0A2H3NL87_9BACT</name>
<dbReference type="PANTHER" id="PTHR34354:SF1">
    <property type="entry name" value="NADPH-DEPENDENT 7-CYANO-7-DEAZAGUANINE REDUCTASE"/>
    <property type="match status" value="1"/>
</dbReference>
<dbReference type="GO" id="GO:0005737">
    <property type="term" value="C:cytoplasm"/>
    <property type="evidence" value="ECO:0007669"/>
    <property type="project" value="InterPro"/>
</dbReference>
<dbReference type="RefSeq" id="WP_098062306.1">
    <property type="nucleotide sequence ID" value="NZ_PDEP01000007.1"/>
</dbReference>
<dbReference type="AlphaFoldDB" id="A0A2H3NL87"/>
<keyword evidence="6" id="KW-1185">Reference proteome</keyword>
<protein>
    <submittedName>
        <fullName evidence="5">PreQ(1) synthase</fullName>
    </submittedName>
</protein>
<dbReference type="Gene3D" id="3.30.1130.10">
    <property type="match status" value="1"/>
</dbReference>
<evidence type="ECO:0000256" key="3">
    <source>
        <dbReference type="ARBA" id="ARBA00022857"/>
    </source>
</evidence>
<keyword evidence="3" id="KW-0521">NADP</keyword>
<dbReference type="InterPro" id="IPR050084">
    <property type="entry name" value="NADPH_dep_7-cyano-7-deazaG_red"/>
</dbReference>
<dbReference type="InterPro" id="IPR043133">
    <property type="entry name" value="GTP-CH-I_C/QueF"/>
</dbReference>
<keyword evidence="4" id="KW-0560">Oxidoreductase</keyword>
<evidence type="ECO:0000313" key="6">
    <source>
        <dbReference type="Proteomes" id="UP000221024"/>
    </source>
</evidence>
<dbReference type="GO" id="GO:0033739">
    <property type="term" value="F:preQ1 synthase activity"/>
    <property type="evidence" value="ECO:0007669"/>
    <property type="project" value="InterPro"/>
</dbReference>
<reference evidence="5 6" key="1">
    <citation type="submission" date="2017-10" db="EMBL/GenBank/DDBJ databases">
        <title>Draft genome of Longimonas halophila.</title>
        <authorList>
            <person name="Goh K.M."/>
            <person name="Shamsir M.S."/>
            <person name="Lim S.W."/>
        </authorList>
    </citation>
    <scope>NUCLEOTIDE SEQUENCE [LARGE SCALE GENOMIC DNA]</scope>
    <source>
        <strain evidence="5 6">KCTC 42399</strain>
    </source>
</reference>
<dbReference type="Proteomes" id="UP000221024">
    <property type="component" value="Unassembled WGS sequence"/>
</dbReference>
<accession>A0A2H3NL87</accession>
<dbReference type="GO" id="GO:0008616">
    <property type="term" value="P:tRNA queuosine(34) biosynthetic process"/>
    <property type="evidence" value="ECO:0007669"/>
    <property type="project" value="UniProtKB-KW"/>
</dbReference>
<sequence length="164" mass="18621">MSSSTPSPSSPTEWVEQAAEHTEAALEYMRQFGVEPEGHIRPFLPPDTRQDHIDRIPYTHDVRQRVVYKTEPGEFSARCPFSGLPDFGTVEVTYVPGDWILELKSLKYYFMSWRDIGAAQEDITALLFEDLMAELENPARLTITTEYNVRGGINTTCTVDSTNQ</sequence>
<dbReference type="Pfam" id="PF14489">
    <property type="entry name" value="QueF"/>
    <property type="match status" value="1"/>
</dbReference>
<evidence type="ECO:0000313" key="5">
    <source>
        <dbReference type="EMBL" id="PEN06780.1"/>
    </source>
</evidence>
<evidence type="ECO:0000256" key="2">
    <source>
        <dbReference type="ARBA" id="ARBA00022785"/>
    </source>
</evidence>
<dbReference type="EMBL" id="PDEP01000007">
    <property type="protein sequence ID" value="PEN06780.1"/>
    <property type="molecule type" value="Genomic_DNA"/>
</dbReference>
<organism evidence="5 6">
    <name type="scientific">Longimonas halophila</name>
    <dbReference type="NCBI Taxonomy" id="1469170"/>
    <lineage>
        <taxon>Bacteria</taxon>
        <taxon>Pseudomonadati</taxon>
        <taxon>Rhodothermota</taxon>
        <taxon>Rhodothermia</taxon>
        <taxon>Rhodothermales</taxon>
        <taxon>Salisaetaceae</taxon>
        <taxon>Longimonas</taxon>
    </lineage>
</organism>
<comment type="caution">
    <text evidence="5">The sequence shown here is derived from an EMBL/GenBank/DDBJ whole genome shotgun (WGS) entry which is preliminary data.</text>
</comment>
<keyword evidence="2" id="KW-0671">Queuosine biosynthesis</keyword>
<dbReference type="OrthoDB" id="9795077at2"/>
<dbReference type="PANTHER" id="PTHR34354">
    <property type="entry name" value="NADPH-DEPENDENT 7-CYANO-7-DEAZAGUANINE REDUCTASE"/>
    <property type="match status" value="1"/>
</dbReference>
<evidence type="ECO:0000256" key="1">
    <source>
        <dbReference type="ARBA" id="ARBA00022490"/>
    </source>
</evidence>
<keyword evidence="1" id="KW-0963">Cytoplasm</keyword>
<dbReference type="InterPro" id="IPR016856">
    <property type="entry name" value="QueF_type1"/>
</dbReference>